<proteinExistence type="predicted"/>
<reference evidence="2" key="1">
    <citation type="submission" date="2021-05" db="EMBL/GenBank/DDBJ databases">
        <authorList>
            <person name="Alioto T."/>
            <person name="Alioto T."/>
            <person name="Gomez Garrido J."/>
        </authorList>
    </citation>
    <scope>NUCLEOTIDE SEQUENCE</scope>
</reference>
<dbReference type="AlphaFoldDB" id="A0A8D8UGU9"/>
<keyword evidence="1" id="KW-1133">Transmembrane helix</keyword>
<feature type="transmembrane region" description="Helical" evidence="1">
    <location>
        <begin position="51"/>
        <end position="72"/>
    </location>
</feature>
<name>A0A8D8UGU9_9HEMI</name>
<evidence type="ECO:0000256" key="1">
    <source>
        <dbReference type="SAM" id="Phobius"/>
    </source>
</evidence>
<evidence type="ECO:0000313" key="2">
    <source>
        <dbReference type="EMBL" id="CAG6704804.1"/>
    </source>
</evidence>
<protein>
    <submittedName>
        <fullName evidence="2">Uncharacterized protein</fullName>
    </submittedName>
</protein>
<accession>A0A8D8UGU9</accession>
<dbReference type="EMBL" id="HBUF01342004">
    <property type="protein sequence ID" value="CAG6704804.1"/>
    <property type="molecule type" value="Transcribed_RNA"/>
</dbReference>
<feature type="transmembrane region" description="Helical" evidence="1">
    <location>
        <begin position="26"/>
        <end position="45"/>
    </location>
</feature>
<organism evidence="2">
    <name type="scientific">Cacopsylla melanoneura</name>
    <dbReference type="NCBI Taxonomy" id="428564"/>
    <lineage>
        <taxon>Eukaryota</taxon>
        <taxon>Metazoa</taxon>
        <taxon>Ecdysozoa</taxon>
        <taxon>Arthropoda</taxon>
        <taxon>Hexapoda</taxon>
        <taxon>Insecta</taxon>
        <taxon>Pterygota</taxon>
        <taxon>Neoptera</taxon>
        <taxon>Paraneoptera</taxon>
        <taxon>Hemiptera</taxon>
        <taxon>Sternorrhyncha</taxon>
        <taxon>Psylloidea</taxon>
        <taxon>Psyllidae</taxon>
        <taxon>Psyllinae</taxon>
        <taxon>Cacopsylla</taxon>
    </lineage>
</organism>
<keyword evidence="1" id="KW-0472">Membrane</keyword>
<keyword evidence="1" id="KW-0812">Transmembrane</keyword>
<sequence>MLLFSLQLAEIVVSFRWCEIASIMKLFPCFFSTQSIISIVFSALILSDISIFSALSVIVGVFPILATVITIISTLSIVRAPPVSIVSVVVIISPSRCSAATDPPTAVTCRARLFLLKVDQILPTFFF</sequence>